<dbReference type="Pfam" id="PF04055">
    <property type="entry name" value="Radical_SAM"/>
    <property type="match status" value="1"/>
</dbReference>
<dbReference type="SFLD" id="SFLDS00029">
    <property type="entry name" value="Radical_SAM"/>
    <property type="match status" value="1"/>
</dbReference>
<feature type="domain" description="Radical SAM core" evidence="8">
    <location>
        <begin position="62"/>
        <end position="320"/>
    </location>
</feature>
<accession>A0A183IJ29</accession>
<protein>
    <submittedName>
        <fullName evidence="11">TRAM domain-containing protein</fullName>
    </submittedName>
</protein>
<dbReference type="AlphaFoldDB" id="A0A183IJ29"/>
<comment type="cofactor">
    <cofactor evidence="1">
        <name>[4Fe-4S] cluster</name>
        <dbReference type="ChEBI" id="CHEBI:49883"/>
    </cofactor>
</comment>
<evidence type="ECO:0000256" key="4">
    <source>
        <dbReference type="ARBA" id="ARBA00022723"/>
    </source>
</evidence>
<evidence type="ECO:0000259" key="8">
    <source>
        <dbReference type="PROSITE" id="PS51918"/>
    </source>
</evidence>
<reference evidence="11" key="1">
    <citation type="submission" date="2016-06" db="UniProtKB">
        <authorList>
            <consortium name="WormBaseParasite"/>
        </authorList>
    </citation>
    <scope>IDENTIFICATION</scope>
</reference>
<dbReference type="InterPro" id="IPR006638">
    <property type="entry name" value="Elp3/MiaA/NifB-like_rSAM"/>
</dbReference>
<evidence type="ECO:0000313" key="9">
    <source>
        <dbReference type="EMBL" id="VDP01830.1"/>
    </source>
</evidence>
<keyword evidence="10" id="KW-1185">Reference proteome</keyword>
<dbReference type="InterPro" id="IPR007197">
    <property type="entry name" value="rSAM"/>
</dbReference>
<proteinExistence type="predicted"/>
<evidence type="ECO:0000256" key="6">
    <source>
        <dbReference type="ARBA" id="ARBA00023014"/>
    </source>
</evidence>
<keyword evidence="4" id="KW-0479">Metal-binding</keyword>
<keyword evidence="3" id="KW-0949">S-adenosyl-L-methionine</keyword>
<dbReference type="GO" id="GO:0051539">
    <property type="term" value="F:4 iron, 4 sulfur cluster binding"/>
    <property type="evidence" value="ECO:0007669"/>
    <property type="project" value="UniProtKB-KW"/>
</dbReference>
<evidence type="ECO:0000256" key="1">
    <source>
        <dbReference type="ARBA" id="ARBA00001966"/>
    </source>
</evidence>
<evidence type="ECO:0000256" key="2">
    <source>
        <dbReference type="ARBA" id="ARBA00022485"/>
    </source>
</evidence>
<dbReference type="GO" id="GO:0005739">
    <property type="term" value="C:mitochondrion"/>
    <property type="evidence" value="ECO:0007669"/>
    <property type="project" value="TreeGrafter"/>
</dbReference>
<organism evidence="11">
    <name type="scientific">Soboliphyme baturini</name>
    <dbReference type="NCBI Taxonomy" id="241478"/>
    <lineage>
        <taxon>Eukaryota</taxon>
        <taxon>Metazoa</taxon>
        <taxon>Ecdysozoa</taxon>
        <taxon>Nematoda</taxon>
        <taxon>Enoplea</taxon>
        <taxon>Dorylaimia</taxon>
        <taxon>Dioctophymatida</taxon>
        <taxon>Dioctophymatoidea</taxon>
        <taxon>Soboliphymatidae</taxon>
        <taxon>Soboliphyme</taxon>
    </lineage>
</organism>
<evidence type="ECO:0000259" key="7">
    <source>
        <dbReference type="PROSITE" id="PS50926"/>
    </source>
</evidence>
<dbReference type="GO" id="GO:0005829">
    <property type="term" value="C:cytosol"/>
    <property type="evidence" value="ECO:0007669"/>
    <property type="project" value="TreeGrafter"/>
</dbReference>
<dbReference type="InterPro" id="IPR023404">
    <property type="entry name" value="rSAM_horseshoe"/>
</dbReference>
<dbReference type="NCBIfam" id="TIGR00089">
    <property type="entry name" value="MiaB/RimO family radical SAM methylthiotransferase"/>
    <property type="match status" value="1"/>
</dbReference>
<dbReference type="PROSITE" id="PS01278">
    <property type="entry name" value="MTTASE_RADICAL"/>
    <property type="match status" value="1"/>
</dbReference>
<evidence type="ECO:0000256" key="5">
    <source>
        <dbReference type="ARBA" id="ARBA00023004"/>
    </source>
</evidence>
<keyword evidence="5" id="KW-0408">Iron</keyword>
<dbReference type="SUPFAM" id="SSF102114">
    <property type="entry name" value="Radical SAM enzymes"/>
    <property type="match status" value="1"/>
</dbReference>
<dbReference type="FunFam" id="3.80.30.20:FF:000003">
    <property type="entry name" value="CDK5 regulatory subunit-associated protein 1"/>
    <property type="match status" value="1"/>
</dbReference>
<feature type="domain" description="TRAM" evidence="7">
    <location>
        <begin position="323"/>
        <end position="383"/>
    </location>
</feature>
<dbReference type="PROSITE" id="PS50926">
    <property type="entry name" value="TRAM"/>
    <property type="match status" value="1"/>
</dbReference>
<dbReference type="GO" id="GO:0035597">
    <property type="term" value="F:tRNA-2-methylthio-N(6)-dimethylallyladenosine(37) synthase activity"/>
    <property type="evidence" value="ECO:0007669"/>
    <property type="project" value="TreeGrafter"/>
</dbReference>
<dbReference type="InterPro" id="IPR058240">
    <property type="entry name" value="rSAM_sf"/>
</dbReference>
<evidence type="ECO:0000313" key="11">
    <source>
        <dbReference type="WBParaSite" id="SBAD_0000378901-mRNA-1"/>
    </source>
</evidence>
<sequence length="383" mass="43354">MRRNKVPGRGCMAERLKSAIISKEPAAQLHLRHVFISLFCTISVNVSHSLTETYADILPVRDQSSISAFVSIMRGCDNMCSFCIVPFTRGRERSRPVNSILDEVKKLIDQGVKEITLLGQNVNSYCDTATTNLTNESVMHPSSVLSPGFSAKYKPKTNGVRFAELLDRVSAVNPEIRFRFTSPHPKDFPDELLQIMKERTNICKHIHLPAQSGSDAMLSSMKRGHNREAYLNLVERIRSIIPGVTLSSDFITGFCGETEDDHQQTLELMNAVRYNYCFVFMYSMRKKTNAFYHLKDDVPLETKKRRLEELSQTFRKCALEINRSLIDTEQLVLVEKTSKRSASDWMGRNNGGIKVILPKCVLPDKRSGVKEVEPGDYVAVKVI</sequence>
<dbReference type="EMBL" id="UZAM01007852">
    <property type="protein sequence ID" value="VDP01830.1"/>
    <property type="molecule type" value="Genomic_DNA"/>
</dbReference>
<dbReference type="SFLD" id="SFLDG01082">
    <property type="entry name" value="B12-binding_domain_containing"/>
    <property type="match status" value="1"/>
</dbReference>
<dbReference type="InterPro" id="IPR005839">
    <property type="entry name" value="Methylthiotransferase"/>
</dbReference>
<dbReference type="GO" id="GO:0046872">
    <property type="term" value="F:metal ion binding"/>
    <property type="evidence" value="ECO:0007669"/>
    <property type="project" value="UniProtKB-KW"/>
</dbReference>
<keyword evidence="6" id="KW-0411">Iron-sulfur</keyword>
<dbReference type="WBParaSite" id="SBAD_0000378901-mRNA-1">
    <property type="protein sequence ID" value="SBAD_0000378901-mRNA-1"/>
    <property type="gene ID" value="SBAD_0000378901"/>
</dbReference>
<dbReference type="PANTHER" id="PTHR43020:SF2">
    <property type="entry name" value="MITOCHONDRIAL TRNA METHYLTHIOTRANSFERASE CDK5RAP1"/>
    <property type="match status" value="1"/>
</dbReference>
<dbReference type="Proteomes" id="UP000270296">
    <property type="component" value="Unassembled WGS sequence"/>
</dbReference>
<dbReference type="PROSITE" id="PS51918">
    <property type="entry name" value="RADICAL_SAM"/>
    <property type="match status" value="1"/>
</dbReference>
<dbReference type="SMART" id="SM00729">
    <property type="entry name" value="Elp3"/>
    <property type="match status" value="1"/>
</dbReference>
<name>A0A183IJ29_9BILA</name>
<dbReference type="PANTHER" id="PTHR43020">
    <property type="entry name" value="CDK5 REGULATORY SUBUNIT-ASSOCIATED PROTEIN 1"/>
    <property type="match status" value="1"/>
</dbReference>
<dbReference type="CDD" id="cd01335">
    <property type="entry name" value="Radical_SAM"/>
    <property type="match status" value="1"/>
</dbReference>
<evidence type="ECO:0000256" key="3">
    <source>
        <dbReference type="ARBA" id="ARBA00022691"/>
    </source>
</evidence>
<dbReference type="OrthoDB" id="190098at2759"/>
<dbReference type="InterPro" id="IPR002792">
    <property type="entry name" value="TRAM_dom"/>
</dbReference>
<gene>
    <name evidence="9" type="ORF">SBAD_LOCUS3625</name>
</gene>
<keyword evidence="2" id="KW-0004">4Fe-4S</keyword>
<dbReference type="Gene3D" id="3.80.30.20">
    <property type="entry name" value="tm_1862 like domain"/>
    <property type="match status" value="1"/>
</dbReference>
<reference evidence="9 10" key="2">
    <citation type="submission" date="2018-11" db="EMBL/GenBank/DDBJ databases">
        <authorList>
            <consortium name="Pathogen Informatics"/>
        </authorList>
    </citation>
    <scope>NUCLEOTIDE SEQUENCE [LARGE SCALE GENOMIC DNA]</scope>
</reference>
<evidence type="ECO:0000313" key="10">
    <source>
        <dbReference type="Proteomes" id="UP000270296"/>
    </source>
</evidence>
<dbReference type="InterPro" id="IPR020612">
    <property type="entry name" value="Methylthiotransferase_CS"/>
</dbReference>
<dbReference type="SFLD" id="SFLDG01061">
    <property type="entry name" value="methylthiotransferase"/>
    <property type="match status" value="1"/>
</dbReference>